<evidence type="ECO:0000313" key="2">
    <source>
        <dbReference type="EMBL" id="KZV83432.1"/>
    </source>
</evidence>
<organism evidence="2 3">
    <name type="scientific">Exidia glandulosa HHB12029</name>
    <dbReference type="NCBI Taxonomy" id="1314781"/>
    <lineage>
        <taxon>Eukaryota</taxon>
        <taxon>Fungi</taxon>
        <taxon>Dikarya</taxon>
        <taxon>Basidiomycota</taxon>
        <taxon>Agaricomycotina</taxon>
        <taxon>Agaricomycetes</taxon>
        <taxon>Auriculariales</taxon>
        <taxon>Exidiaceae</taxon>
        <taxon>Exidia</taxon>
    </lineage>
</organism>
<gene>
    <name evidence="2" type="ORF">EXIGLDRAFT_754393</name>
</gene>
<feature type="chain" id="PRO_5007856245" evidence="1">
    <location>
        <begin position="21"/>
        <end position="142"/>
    </location>
</feature>
<accession>A0A165CYE0</accession>
<dbReference type="Proteomes" id="UP000077266">
    <property type="component" value="Unassembled WGS sequence"/>
</dbReference>
<dbReference type="AlphaFoldDB" id="A0A165CYE0"/>
<keyword evidence="1" id="KW-0732">Signal</keyword>
<feature type="signal peptide" evidence="1">
    <location>
        <begin position="1"/>
        <end position="20"/>
    </location>
</feature>
<proteinExistence type="predicted"/>
<dbReference type="InParanoid" id="A0A165CYE0"/>
<dbReference type="OrthoDB" id="10506037at2759"/>
<sequence>MRFSASSVFTAAVLATAALAVPVSREPTLAALEREVASLVPALRSAQPSTRLPTAATLVSVLEQAASDIANDADAAGDAVASLVGEMTVAVHDALGSAHADPLVQSIDKALERLVYMTSVRGHPADDADAFSPQQLVLQNAA</sequence>
<evidence type="ECO:0000313" key="3">
    <source>
        <dbReference type="Proteomes" id="UP000077266"/>
    </source>
</evidence>
<keyword evidence="3" id="KW-1185">Reference proteome</keyword>
<reference evidence="2 3" key="1">
    <citation type="journal article" date="2016" name="Mol. Biol. Evol.">
        <title>Comparative Genomics of Early-Diverging Mushroom-Forming Fungi Provides Insights into the Origins of Lignocellulose Decay Capabilities.</title>
        <authorList>
            <person name="Nagy L.G."/>
            <person name="Riley R."/>
            <person name="Tritt A."/>
            <person name="Adam C."/>
            <person name="Daum C."/>
            <person name="Floudas D."/>
            <person name="Sun H."/>
            <person name="Yadav J.S."/>
            <person name="Pangilinan J."/>
            <person name="Larsson K.H."/>
            <person name="Matsuura K."/>
            <person name="Barry K."/>
            <person name="Labutti K."/>
            <person name="Kuo R."/>
            <person name="Ohm R.A."/>
            <person name="Bhattacharya S.S."/>
            <person name="Shirouzu T."/>
            <person name="Yoshinaga Y."/>
            <person name="Martin F.M."/>
            <person name="Grigoriev I.V."/>
            <person name="Hibbett D.S."/>
        </authorList>
    </citation>
    <scope>NUCLEOTIDE SEQUENCE [LARGE SCALE GENOMIC DNA]</scope>
    <source>
        <strain evidence="2 3">HHB12029</strain>
    </source>
</reference>
<evidence type="ECO:0000256" key="1">
    <source>
        <dbReference type="SAM" id="SignalP"/>
    </source>
</evidence>
<name>A0A165CYE0_EXIGL</name>
<protein>
    <submittedName>
        <fullName evidence="2">Uncharacterized protein</fullName>
    </submittedName>
</protein>
<dbReference type="EMBL" id="KV426271">
    <property type="protein sequence ID" value="KZV83432.1"/>
    <property type="molecule type" value="Genomic_DNA"/>
</dbReference>